<dbReference type="InterPro" id="IPR036514">
    <property type="entry name" value="SGNH_hydro_sf"/>
</dbReference>
<accession>A0AA87ZV36</accession>
<evidence type="ECO:0008006" key="8">
    <source>
        <dbReference type="Google" id="ProtNLM"/>
    </source>
</evidence>
<evidence type="ECO:0000313" key="3">
    <source>
        <dbReference type="EMBL" id="GMN33812.1"/>
    </source>
</evidence>
<name>A0AA87ZV36_FICCA</name>
<dbReference type="EMBL" id="BTGU01004917">
    <property type="protein sequence ID" value="GMN33812.1"/>
    <property type="molecule type" value="Genomic_DNA"/>
</dbReference>
<dbReference type="GO" id="GO:0016788">
    <property type="term" value="F:hydrolase activity, acting on ester bonds"/>
    <property type="evidence" value="ECO:0007669"/>
    <property type="project" value="InterPro"/>
</dbReference>
<dbReference type="EMBL" id="BTGU01004918">
    <property type="protein sequence ID" value="GMN33834.1"/>
    <property type="molecule type" value="Genomic_DNA"/>
</dbReference>
<dbReference type="AlphaFoldDB" id="A0AA87ZV36"/>
<evidence type="ECO:0000256" key="2">
    <source>
        <dbReference type="ARBA" id="ARBA00023180"/>
    </source>
</evidence>
<evidence type="ECO:0000313" key="7">
    <source>
        <dbReference type="Proteomes" id="UP001187192"/>
    </source>
</evidence>
<organism evidence="6 7">
    <name type="scientific">Ficus carica</name>
    <name type="common">Common fig</name>
    <dbReference type="NCBI Taxonomy" id="3494"/>
    <lineage>
        <taxon>Eukaryota</taxon>
        <taxon>Viridiplantae</taxon>
        <taxon>Streptophyta</taxon>
        <taxon>Embryophyta</taxon>
        <taxon>Tracheophyta</taxon>
        <taxon>Spermatophyta</taxon>
        <taxon>Magnoliopsida</taxon>
        <taxon>eudicotyledons</taxon>
        <taxon>Gunneridae</taxon>
        <taxon>Pentapetalae</taxon>
        <taxon>rosids</taxon>
        <taxon>fabids</taxon>
        <taxon>Rosales</taxon>
        <taxon>Moraceae</taxon>
        <taxon>Ficeae</taxon>
        <taxon>Ficus</taxon>
    </lineage>
</organism>
<dbReference type="EMBL" id="BTGU01004919">
    <property type="protein sequence ID" value="GMN33859.1"/>
    <property type="molecule type" value="Genomic_DNA"/>
</dbReference>
<dbReference type="Gene3D" id="3.40.50.1110">
    <property type="entry name" value="SGNH hydrolase"/>
    <property type="match status" value="1"/>
</dbReference>
<sequence length="221" mass="24700">MRLVQYSRTTTAKTTSLSVSFKRVHQLSLLFVLFLNFPPLVKLIQKLYQKGVRIFWIHNTGPIGCLPFLVVTYPPKPEDADQNGCIKSYNEVAQEFNKQLKKEISKLRNQLSGAALFHVDIYSAKYSLISEASKYGFINPLGYCCPHLGDSGLKCWETEIVNGTEVFGTSCTDPSKYISWDSAHYTEAANKWIANRILDGSLTDPPVPLAKACRSLGSTRG</sequence>
<comment type="caution">
    <text evidence="6">The sequence shown here is derived from an EMBL/GenBank/DDBJ whole genome shotgun (WGS) entry which is preliminary data.</text>
</comment>
<evidence type="ECO:0000313" key="5">
    <source>
        <dbReference type="EMBL" id="GMN33859.1"/>
    </source>
</evidence>
<protein>
    <recommendedName>
        <fullName evidence="8">GDSL esterase/lipase</fullName>
    </recommendedName>
</protein>
<dbReference type="PANTHER" id="PTHR22835">
    <property type="entry name" value="ZINC FINGER FYVE DOMAIN CONTAINING PROTEIN"/>
    <property type="match status" value="1"/>
</dbReference>
<gene>
    <name evidence="3" type="ORF">TIFTF001_046737</name>
    <name evidence="4" type="ORF">TIFTF001_046741</name>
    <name evidence="5" type="ORF">TIFTF001_046745</name>
    <name evidence="6" type="ORF">TIFTF001_046749</name>
</gene>
<evidence type="ECO:0000313" key="6">
    <source>
        <dbReference type="EMBL" id="GMN33883.1"/>
    </source>
</evidence>
<dbReference type="InterPro" id="IPR001087">
    <property type="entry name" value="GDSL"/>
</dbReference>
<evidence type="ECO:0000256" key="1">
    <source>
        <dbReference type="ARBA" id="ARBA00008668"/>
    </source>
</evidence>
<dbReference type="Proteomes" id="UP001187192">
    <property type="component" value="Unassembled WGS sequence"/>
</dbReference>
<dbReference type="EMBL" id="BTGU01004920">
    <property type="protein sequence ID" value="GMN33883.1"/>
    <property type="molecule type" value="Genomic_DNA"/>
</dbReference>
<keyword evidence="7" id="KW-1185">Reference proteome</keyword>
<reference evidence="6" key="1">
    <citation type="submission" date="2023-07" db="EMBL/GenBank/DDBJ databases">
        <title>draft genome sequence of fig (Ficus carica).</title>
        <authorList>
            <person name="Takahashi T."/>
            <person name="Nishimura K."/>
        </authorList>
    </citation>
    <scope>NUCLEOTIDE SEQUENCE</scope>
</reference>
<evidence type="ECO:0000313" key="4">
    <source>
        <dbReference type="EMBL" id="GMN33834.1"/>
    </source>
</evidence>
<comment type="similarity">
    <text evidence="1">Belongs to the 'GDSL' lipolytic enzyme family.</text>
</comment>
<proteinExistence type="inferred from homology"/>
<keyword evidence="2" id="KW-0325">Glycoprotein</keyword>
<dbReference type="Pfam" id="PF00657">
    <property type="entry name" value="Lipase_GDSL"/>
    <property type="match status" value="1"/>
</dbReference>
<dbReference type="PANTHER" id="PTHR22835:SF514">
    <property type="entry name" value="GDSL-LIKE LIPASE_ACYLHYDROLASE SUPERFAMILY PROTEIN ISOFORM 1"/>
    <property type="match status" value="1"/>
</dbReference>